<evidence type="ECO:0000256" key="10">
    <source>
        <dbReference type="ARBA" id="ARBA00022984"/>
    </source>
</evidence>
<dbReference type="Gene3D" id="3.40.1190.10">
    <property type="entry name" value="Mur-like, catalytic domain"/>
    <property type="match status" value="1"/>
</dbReference>
<evidence type="ECO:0000256" key="2">
    <source>
        <dbReference type="ARBA" id="ARBA00004752"/>
    </source>
</evidence>
<feature type="domain" description="Mur ligase central" evidence="17">
    <location>
        <begin position="143"/>
        <end position="336"/>
    </location>
</feature>
<evidence type="ECO:0000313" key="18">
    <source>
        <dbReference type="EMBL" id="MBK0330514.1"/>
    </source>
</evidence>
<feature type="binding site" evidence="14">
    <location>
        <begin position="145"/>
        <end position="151"/>
    </location>
    <ligand>
        <name>ATP</name>
        <dbReference type="ChEBI" id="CHEBI:30616"/>
    </ligand>
</feature>
<comment type="subcellular location">
    <subcellularLocation>
        <location evidence="1 14">Cytoplasm</location>
    </subcellularLocation>
</comment>
<comment type="catalytic activity">
    <reaction evidence="13 14">
        <text>UDP-N-acetyl-alpha-D-muramate + L-alanine + ATP = UDP-N-acetyl-alpha-D-muramoyl-L-alanine + ADP + phosphate + H(+)</text>
        <dbReference type="Rhea" id="RHEA:23372"/>
        <dbReference type="ChEBI" id="CHEBI:15378"/>
        <dbReference type="ChEBI" id="CHEBI:30616"/>
        <dbReference type="ChEBI" id="CHEBI:43474"/>
        <dbReference type="ChEBI" id="CHEBI:57972"/>
        <dbReference type="ChEBI" id="CHEBI:70757"/>
        <dbReference type="ChEBI" id="CHEBI:83898"/>
        <dbReference type="ChEBI" id="CHEBI:456216"/>
        <dbReference type="EC" id="6.3.2.8"/>
    </reaction>
</comment>
<keyword evidence="19" id="KW-1185">Reference proteome</keyword>
<name>A0ABS1B790_9MICO</name>
<organism evidence="18 19">
    <name type="scientific">Brachybacterium halotolerans</name>
    <dbReference type="NCBI Taxonomy" id="2795215"/>
    <lineage>
        <taxon>Bacteria</taxon>
        <taxon>Bacillati</taxon>
        <taxon>Actinomycetota</taxon>
        <taxon>Actinomycetes</taxon>
        <taxon>Micrococcales</taxon>
        <taxon>Dermabacteraceae</taxon>
        <taxon>Brachybacterium</taxon>
    </lineage>
</organism>
<keyword evidence="5 14" id="KW-0436">Ligase</keyword>
<proteinExistence type="inferred from homology"/>
<reference evidence="18 19" key="1">
    <citation type="submission" date="2020-12" db="EMBL/GenBank/DDBJ databases">
        <title>Brachybacterium sp. MASK1Z-5, whole genome shotgun sequence.</title>
        <authorList>
            <person name="Tuo L."/>
        </authorList>
    </citation>
    <scope>NUCLEOTIDE SEQUENCE [LARGE SCALE GENOMIC DNA]</scope>
    <source>
        <strain evidence="18 19">MASK1Z-5</strain>
    </source>
</reference>
<dbReference type="RefSeq" id="WP_200501118.1">
    <property type="nucleotide sequence ID" value="NZ_JAEDAJ010000001.1"/>
</dbReference>
<comment type="caution">
    <text evidence="18">The sequence shown here is derived from an EMBL/GenBank/DDBJ whole genome shotgun (WGS) entry which is preliminary data.</text>
</comment>
<sequence length="532" mass="54227">MTPRAASDDLPALPDGVRTMLRPGDVVTDSAWPQGPVRSIHVVRIGGAGMSAVARLALEAGLAVSGSDSQDGQFIGPLRAAGARIGIGFDAGLLADDVDLVVVSTAVRADNVEVIAARERGIPVIHRAAALAGLLQDRRLLAVAGTHGKTSTTAMAVLALRGTDADPAWALGAAVPDLGRNAGLREDADSERPTDEVGPDAALAVIEADESDGSFLAFAPSALVVTNLEADHLDFHGDEATLVAAFDALVDRVVPGGTLVVCADDAGAAALGERSAGRGVDVQTYGRASGADWRLLDETPEATGTHARVAGPVGEIELDLHVTGHHNVLNAMGALAGSLALLAADGHETADVADPAGISASTPDPAAMARALATGVGPFAGASRRFDLRGVVRGVPVFDDYAHHPREVEATIAAARGIVGSTGRVLVAFQPHLYSRTRAFAEDFARALGRADESWVMPVYGAREDPDPAIDARTITDRAEPGAVLHALTDRAEVAPSLAAAAEDGDIVLMLGAGDIVEATPGVLAALGGELS</sequence>
<feature type="domain" description="Mur ligase N-terminal catalytic" evidence="15">
    <location>
        <begin position="40"/>
        <end position="138"/>
    </location>
</feature>
<dbReference type="Gene3D" id="3.90.190.20">
    <property type="entry name" value="Mur ligase, C-terminal domain"/>
    <property type="match status" value="1"/>
</dbReference>
<keyword evidence="9 14" id="KW-0133">Cell shape</keyword>
<evidence type="ECO:0000256" key="5">
    <source>
        <dbReference type="ARBA" id="ARBA00022598"/>
    </source>
</evidence>
<keyword evidence="12 14" id="KW-0961">Cell wall biogenesis/degradation</keyword>
<dbReference type="Proteomes" id="UP000612352">
    <property type="component" value="Unassembled WGS sequence"/>
</dbReference>
<evidence type="ECO:0000256" key="1">
    <source>
        <dbReference type="ARBA" id="ARBA00004496"/>
    </source>
</evidence>
<keyword evidence="11 14" id="KW-0131">Cell cycle</keyword>
<dbReference type="SUPFAM" id="SSF53623">
    <property type="entry name" value="MurD-like peptide ligases, catalytic domain"/>
    <property type="match status" value="1"/>
</dbReference>
<dbReference type="InterPro" id="IPR004101">
    <property type="entry name" value="Mur_ligase_C"/>
</dbReference>
<evidence type="ECO:0000256" key="8">
    <source>
        <dbReference type="ARBA" id="ARBA00022840"/>
    </source>
</evidence>
<evidence type="ECO:0000256" key="13">
    <source>
        <dbReference type="ARBA" id="ARBA00047833"/>
    </source>
</evidence>
<evidence type="ECO:0000259" key="17">
    <source>
        <dbReference type="Pfam" id="PF08245"/>
    </source>
</evidence>
<dbReference type="InterPro" id="IPR036565">
    <property type="entry name" value="Mur-like_cat_sf"/>
</dbReference>
<dbReference type="EC" id="6.3.2.8" evidence="3 14"/>
<evidence type="ECO:0000256" key="4">
    <source>
        <dbReference type="ARBA" id="ARBA00022490"/>
    </source>
</evidence>
<comment type="pathway">
    <text evidence="2 14">Cell wall biogenesis; peptidoglycan biosynthesis.</text>
</comment>
<keyword evidence="6 14" id="KW-0132">Cell division</keyword>
<evidence type="ECO:0000259" key="16">
    <source>
        <dbReference type="Pfam" id="PF02875"/>
    </source>
</evidence>
<evidence type="ECO:0000313" key="19">
    <source>
        <dbReference type="Proteomes" id="UP000612352"/>
    </source>
</evidence>
<dbReference type="Pfam" id="PF01225">
    <property type="entry name" value="Mur_ligase"/>
    <property type="match status" value="1"/>
</dbReference>
<dbReference type="Pfam" id="PF02875">
    <property type="entry name" value="Mur_ligase_C"/>
    <property type="match status" value="1"/>
</dbReference>
<keyword evidence="4 14" id="KW-0963">Cytoplasm</keyword>
<dbReference type="SUPFAM" id="SSF53244">
    <property type="entry name" value="MurD-like peptide ligases, peptide-binding domain"/>
    <property type="match status" value="1"/>
</dbReference>
<dbReference type="InterPro" id="IPR000713">
    <property type="entry name" value="Mur_ligase_N"/>
</dbReference>
<dbReference type="GO" id="GO:0008763">
    <property type="term" value="F:UDP-N-acetylmuramate-L-alanine ligase activity"/>
    <property type="evidence" value="ECO:0007669"/>
    <property type="project" value="UniProtKB-EC"/>
</dbReference>
<evidence type="ECO:0000256" key="3">
    <source>
        <dbReference type="ARBA" id="ARBA00012211"/>
    </source>
</evidence>
<dbReference type="SUPFAM" id="SSF51984">
    <property type="entry name" value="MurCD N-terminal domain"/>
    <property type="match status" value="1"/>
</dbReference>
<evidence type="ECO:0000256" key="14">
    <source>
        <dbReference type="HAMAP-Rule" id="MF_00046"/>
    </source>
</evidence>
<protein>
    <recommendedName>
        <fullName evidence="3 14">UDP-N-acetylmuramate--L-alanine ligase</fullName>
        <ecNumber evidence="3 14">6.3.2.8</ecNumber>
    </recommendedName>
    <alternativeName>
        <fullName evidence="14">UDP-N-acetylmuramoyl-L-alanine synthetase</fullName>
    </alternativeName>
</protein>
<evidence type="ECO:0000256" key="11">
    <source>
        <dbReference type="ARBA" id="ARBA00023306"/>
    </source>
</evidence>
<evidence type="ECO:0000256" key="7">
    <source>
        <dbReference type="ARBA" id="ARBA00022741"/>
    </source>
</evidence>
<evidence type="ECO:0000256" key="6">
    <source>
        <dbReference type="ARBA" id="ARBA00022618"/>
    </source>
</evidence>
<dbReference type="NCBIfam" id="TIGR01082">
    <property type="entry name" value="murC"/>
    <property type="match status" value="1"/>
</dbReference>
<dbReference type="InterPro" id="IPR013221">
    <property type="entry name" value="Mur_ligase_cen"/>
</dbReference>
<dbReference type="EMBL" id="JAEDAJ010000001">
    <property type="protein sequence ID" value="MBK0330514.1"/>
    <property type="molecule type" value="Genomic_DNA"/>
</dbReference>
<dbReference type="Pfam" id="PF08245">
    <property type="entry name" value="Mur_ligase_M"/>
    <property type="match status" value="1"/>
</dbReference>
<evidence type="ECO:0000259" key="15">
    <source>
        <dbReference type="Pfam" id="PF01225"/>
    </source>
</evidence>
<accession>A0ABS1B790</accession>
<feature type="domain" description="Mur ligase C-terminal" evidence="16">
    <location>
        <begin position="384"/>
        <end position="514"/>
    </location>
</feature>
<keyword evidence="8 14" id="KW-0067">ATP-binding</keyword>
<keyword evidence="10 14" id="KW-0573">Peptidoglycan synthesis</keyword>
<dbReference type="PANTHER" id="PTHR43445">
    <property type="entry name" value="UDP-N-ACETYLMURAMATE--L-ALANINE LIGASE-RELATED"/>
    <property type="match status" value="1"/>
</dbReference>
<dbReference type="InterPro" id="IPR036615">
    <property type="entry name" value="Mur_ligase_C_dom_sf"/>
</dbReference>
<dbReference type="Gene3D" id="3.40.50.720">
    <property type="entry name" value="NAD(P)-binding Rossmann-like Domain"/>
    <property type="match status" value="1"/>
</dbReference>
<evidence type="ECO:0000256" key="12">
    <source>
        <dbReference type="ARBA" id="ARBA00023316"/>
    </source>
</evidence>
<dbReference type="InterPro" id="IPR005758">
    <property type="entry name" value="UDP-N-AcMur_Ala_ligase_MurC"/>
</dbReference>
<keyword evidence="7 14" id="KW-0547">Nucleotide-binding</keyword>
<evidence type="ECO:0000256" key="9">
    <source>
        <dbReference type="ARBA" id="ARBA00022960"/>
    </source>
</evidence>
<comment type="function">
    <text evidence="14">Cell wall formation.</text>
</comment>
<gene>
    <name evidence="14 18" type="primary">murC</name>
    <name evidence="18" type="ORF">I8D64_03775</name>
</gene>
<dbReference type="PANTHER" id="PTHR43445:SF3">
    <property type="entry name" value="UDP-N-ACETYLMURAMATE--L-ALANINE LIGASE"/>
    <property type="match status" value="1"/>
</dbReference>
<dbReference type="HAMAP" id="MF_00046">
    <property type="entry name" value="MurC"/>
    <property type="match status" value="1"/>
</dbReference>
<dbReference type="InterPro" id="IPR050061">
    <property type="entry name" value="MurCDEF_pg_biosynth"/>
</dbReference>
<comment type="similarity">
    <text evidence="14">Belongs to the MurCDEF family.</text>
</comment>